<keyword evidence="3" id="KW-1185">Reference proteome</keyword>
<keyword evidence="1" id="KW-0732">Signal</keyword>
<dbReference type="EMBL" id="SSMQ01000070">
    <property type="protein sequence ID" value="TKC98320.1"/>
    <property type="molecule type" value="Genomic_DNA"/>
</dbReference>
<dbReference type="PROSITE" id="PS51257">
    <property type="entry name" value="PROKAR_LIPOPROTEIN"/>
    <property type="match status" value="1"/>
</dbReference>
<accession>A0A4V5PQF8</accession>
<sequence length="111" mass="11494">MKHIGWLLAALILSSGCTSAIEPFQADGSDCNVVLSETACAPTSYCDPGDRVNGVFPRRHTYGLLRDGSHVVGTCKPKGGPGAACNSPDACISTRCMHSPTEAPEAKGACE</sequence>
<dbReference type="Proteomes" id="UP000309215">
    <property type="component" value="Unassembled WGS sequence"/>
</dbReference>
<gene>
    <name evidence="2" type="ORF">E8A74_41855</name>
</gene>
<evidence type="ECO:0000256" key="1">
    <source>
        <dbReference type="SAM" id="SignalP"/>
    </source>
</evidence>
<dbReference type="AlphaFoldDB" id="A0A4V5PQF8"/>
<organism evidence="2 3">
    <name type="scientific">Polyangium fumosum</name>
    <dbReference type="NCBI Taxonomy" id="889272"/>
    <lineage>
        <taxon>Bacteria</taxon>
        <taxon>Pseudomonadati</taxon>
        <taxon>Myxococcota</taxon>
        <taxon>Polyangia</taxon>
        <taxon>Polyangiales</taxon>
        <taxon>Polyangiaceae</taxon>
        <taxon>Polyangium</taxon>
    </lineage>
</organism>
<proteinExistence type="predicted"/>
<protein>
    <recommendedName>
        <fullName evidence="4">Lipoprotein</fullName>
    </recommendedName>
</protein>
<evidence type="ECO:0000313" key="2">
    <source>
        <dbReference type="EMBL" id="TKC98320.1"/>
    </source>
</evidence>
<reference evidence="2 3" key="1">
    <citation type="submission" date="2019-04" db="EMBL/GenBank/DDBJ databases">
        <authorList>
            <person name="Li Y."/>
            <person name="Wang J."/>
        </authorList>
    </citation>
    <scope>NUCLEOTIDE SEQUENCE [LARGE SCALE GENOMIC DNA]</scope>
    <source>
        <strain evidence="2 3">DSM 14668</strain>
    </source>
</reference>
<comment type="caution">
    <text evidence="2">The sequence shown here is derived from an EMBL/GenBank/DDBJ whole genome shotgun (WGS) entry which is preliminary data.</text>
</comment>
<dbReference type="RefSeq" id="WP_136934741.1">
    <property type="nucleotide sequence ID" value="NZ_SSMQ01000070.1"/>
</dbReference>
<feature type="chain" id="PRO_5020368523" description="Lipoprotein" evidence="1">
    <location>
        <begin position="21"/>
        <end position="111"/>
    </location>
</feature>
<evidence type="ECO:0008006" key="4">
    <source>
        <dbReference type="Google" id="ProtNLM"/>
    </source>
</evidence>
<evidence type="ECO:0000313" key="3">
    <source>
        <dbReference type="Proteomes" id="UP000309215"/>
    </source>
</evidence>
<name>A0A4V5PQF8_9BACT</name>
<feature type="signal peptide" evidence="1">
    <location>
        <begin position="1"/>
        <end position="20"/>
    </location>
</feature>